<dbReference type="EMBL" id="BART01034805">
    <property type="protein sequence ID" value="GAH07881.1"/>
    <property type="molecule type" value="Genomic_DNA"/>
</dbReference>
<gene>
    <name evidence="1" type="ORF">S01H4_59369</name>
</gene>
<organism evidence="1">
    <name type="scientific">marine sediment metagenome</name>
    <dbReference type="NCBI Taxonomy" id="412755"/>
    <lineage>
        <taxon>unclassified sequences</taxon>
        <taxon>metagenomes</taxon>
        <taxon>ecological metagenomes</taxon>
    </lineage>
</organism>
<protein>
    <submittedName>
        <fullName evidence="1">Uncharacterized protein</fullName>
    </submittedName>
</protein>
<reference evidence="1" key="1">
    <citation type="journal article" date="2014" name="Front. Microbiol.">
        <title>High frequency of phylogenetically diverse reductive dehalogenase-homologous genes in deep subseafloor sedimentary metagenomes.</title>
        <authorList>
            <person name="Kawai M."/>
            <person name="Futagami T."/>
            <person name="Toyoda A."/>
            <person name="Takaki Y."/>
            <person name="Nishi S."/>
            <person name="Hori S."/>
            <person name="Arai W."/>
            <person name="Tsubouchi T."/>
            <person name="Morono Y."/>
            <person name="Uchiyama I."/>
            <person name="Ito T."/>
            <person name="Fujiyama A."/>
            <person name="Inagaki F."/>
            <person name="Takami H."/>
        </authorList>
    </citation>
    <scope>NUCLEOTIDE SEQUENCE</scope>
    <source>
        <strain evidence="1">Expedition CK06-06</strain>
    </source>
</reference>
<proteinExistence type="predicted"/>
<sequence>MKLLKFRDLLQSGRQWKRLGYSVRDRMMYL</sequence>
<comment type="caution">
    <text evidence="1">The sequence shown here is derived from an EMBL/GenBank/DDBJ whole genome shotgun (WGS) entry which is preliminary data.</text>
</comment>
<accession>X1CHU0</accession>
<evidence type="ECO:0000313" key="1">
    <source>
        <dbReference type="EMBL" id="GAH07881.1"/>
    </source>
</evidence>
<feature type="non-terminal residue" evidence="1">
    <location>
        <position position="30"/>
    </location>
</feature>
<name>X1CHU0_9ZZZZ</name>
<dbReference type="AlphaFoldDB" id="X1CHU0"/>